<protein>
    <recommendedName>
        <fullName evidence="1">TFIIH p62 subunit N-terminal domain-containing protein</fullName>
    </recommendedName>
</protein>
<dbReference type="EMBL" id="KQ242905">
    <property type="protein sequence ID" value="KNC76943.1"/>
    <property type="molecule type" value="Genomic_DNA"/>
</dbReference>
<name>A0A0L0FLP7_9EUKA</name>
<proteinExistence type="predicted"/>
<dbReference type="InterPro" id="IPR027079">
    <property type="entry name" value="Tfb1/GTF2H1"/>
</dbReference>
<dbReference type="OrthoDB" id="360521at2759"/>
<dbReference type="Proteomes" id="UP000054560">
    <property type="component" value="Unassembled WGS sequence"/>
</dbReference>
<dbReference type="PANTHER" id="PTHR12856">
    <property type="entry name" value="TRANSCRIPTION INITIATION FACTOR IIH-RELATED"/>
    <property type="match status" value="1"/>
</dbReference>
<dbReference type="Gene3D" id="6.10.140.1200">
    <property type="match status" value="1"/>
</dbReference>
<dbReference type="Pfam" id="PF08567">
    <property type="entry name" value="PH_TFIIH"/>
    <property type="match status" value="1"/>
</dbReference>
<sequence>MYTCMSHSKDFGEIVRGPSHSYKTCGTMNNANDHETIGRSIVLSATPDEQNLFECNVKLVRKDTDWTIGLFIFSEGIYFVQQGSDKVIMIPIKDITNVRPGKPGAKQVKLQIKRSFKTKTGETKDVPYTFIFPEAQSNAQELMNKCRDVLVTLMFKRLKPEDRQKHFDNLTLEQKQKLTALNTDESLKRLHRQLVGGGTLTDDEFWSENMVCGMCVRRADGMVWYEFIVDVSLLRRASFPAYTTYCWRWYLMDGDMVGVHGVGM</sequence>
<dbReference type="RefSeq" id="XP_014150845.1">
    <property type="nucleotide sequence ID" value="XM_014295370.1"/>
</dbReference>
<evidence type="ECO:0000259" key="1">
    <source>
        <dbReference type="Pfam" id="PF08567"/>
    </source>
</evidence>
<dbReference type="SUPFAM" id="SSF140383">
    <property type="entry name" value="BSD domain-like"/>
    <property type="match status" value="1"/>
</dbReference>
<dbReference type="InterPro" id="IPR035925">
    <property type="entry name" value="BSD_dom_sf"/>
</dbReference>
<dbReference type="GeneID" id="25911085"/>
<evidence type="ECO:0000313" key="3">
    <source>
        <dbReference type="Proteomes" id="UP000054560"/>
    </source>
</evidence>
<organism evidence="2 3">
    <name type="scientific">Sphaeroforma arctica JP610</name>
    <dbReference type="NCBI Taxonomy" id="667725"/>
    <lineage>
        <taxon>Eukaryota</taxon>
        <taxon>Ichthyosporea</taxon>
        <taxon>Ichthyophonida</taxon>
        <taxon>Sphaeroforma</taxon>
    </lineage>
</organism>
<reference evidence="2 3" key="1">
    <citation type="submission" date="2011-02" db="EMBL/GenBank/DDBJ databases">
        <title>The Genome Sequence of Sphaeroforma arctica JP610.</title>
        <authorList>
            <consortium name="The Broad Institute Genome Sequencing Platform"/>
            <person name="Russ C."/>
            <person name="Cuomo C."/>
            <person name="Young S.K."/>
            <person name="Zeng Q."/>
            <person name="Gargeya S."/>
            <person name="Alvarado L."/>
            <person name="Berlin A."/>
            <person name="Chapman S.B."/>
            <person name="Chen Z."/>
            <person name="Freedman E."/>
            <person name="Gellesch M."/>
            <person name="Goldberg J."/>
            <person name="Griggs A."/>
            <person name="Gujja S."/>
            <person name="Heilman E."/>
            <person name="Heiman D."/>
            <person name="Howarth C."/>
            <person name="Mehta T."/>
            <person name="Neiman D."/>
            <person name="Pearson M."/>
            <person name="Roberts A."/>
            <person name="Saif S."/>
            <person name="Shea T."/>
            <person name="Shenoy N."/>
            <person name="Sisk P."/>
            <person name="Stolte C."/>
            <person name="Sykes S."/>
            <person name="White J."/>
            <person name="Yandava C."/>
            <person name="Burger G."/>
            <person name="Gray M.W."/>
            <person name="Holland P.W.H."/>
            <person name="King N."/>
            <person name="Lang F.B.F."/>
            <person name="Roger A.J."/>
            <person name="Ruiz-Trillo I."/>
            <person name="Haas B."/>
            <person name="Nusbaum C."/>
            <person name="Birren B."/>
        </authorList>
    </citation>
    <scope>NUCLEOTIDE SEQUENCE [LARGE SCALE GENOMIC DNA]</scope>
    <source>
        <strain evidence="2 3">JP610</strain>
    </source>
</reference>
<dbReference type="Gene3D" id="2.30.29.30">
    <property type="entry name" value="Pleckstrin-homology domain (PH domain)/Phosphotyrosine-binding domain (PTB)"/>
    <property type="match status" value="1"/>
</dbReference>
<dbReference type="InterPro" id="IPR013876">
    <property type="entry name" value="TFIIH_BTF_p62_N"/>
</dbReference>
<dbReference type="GO" id="GO:0006289">
    <property type="term" value="P:nucleotide-excision repair"/>
    <property type="evidence" value="ECO:0007669"/>
    <property type="project" value="InterPro"/>
</dbReference>
<evidence type="ECO:0000313" key="2">
    <source>
        <dbReference type="EMBL" id="KNC76943.1"/>
    </source>
</evidence>
<dbReference type="GO" id="GO:0000439">
    <property type="term" value="C:transcription factor TFIIH core complex"/>
    <property type="evidence" value="ECO:0007669"/>
    <property type="project" value="InterPro"/>
</dbReference>
<gene>
    <name evidence="2" type="ORF">SARC_10581</name>
</gene>
<feature type="domain" description="TFIIH p62 subunit N-terminal" evidence="1">
    <location>
        <begin position="70"/>
        <end position="150"/>
    </location>
</feature>
<keyword evidence="3" id="KW-1185">Reference proteome</keyword>
<dbReference type="InterPro" id="IPR011993">
    <property type="entry name" value="PH-like_dom_sf"/>
</dbReference>
<accession>A0A0L0FLP7</accession>
<dbReference type="AlphaFoldDB" id="A0A0L0FLP7"/>
<dbReference type="GO" id="GO:0006351">
    <property type="term" value="P:DNA-templated transcription"/>
    <property type="evidence" value="ECO:0007669"/>
    <property type="project" value="InterPro"/>
</dbReference>